<feature type="transmembrane region" description="Helical" evidence="1">
    <location>
        <begin position="155"/>
        <end position="180"/>
    </location>
</feature>
<comment type="caution">
    <text evidence="2">The sequence shown here is derived from an EMBL/GenBank/DDBJ whole genome shotgun (WGS) entry which is preliminary data.</text>
</comment>
<proteinExistence type="predicted"/>
<dbReference type="AlphaFoldDB" id="A0ABD5YTN0"/>
<dbReference type="GO" id="GO:0005886">
    <property type="term" value="C:plasma membrane"/>
    <property type="evidence" value="ECO:0007669"/>
    <property type="project" value="UniProtKB-SubCell"/>
</dbReference>
<dbReference type="Proteomes" id="UP001596417">
    <property type="component" value="Unassembled WGS sequence"/>
</dbReference>
<dbReference type="RefSeq" id="WP_248910761.1">
    <property type="nucleotide sequence ID" value="NZ_CP109981.1"/>
</dbReference>
<gene>
    <name evidence="2" type="ORF">ACFQL7_24905</name>
</gene>
<feature type="transmembrane region" description="Helical" evidence="1">
    <location>
        <begin position="192"/>
        <end position="214"/>
    </location>
</feature>
<evidence type="ECO:0000313" key="3">
    <source>
        <dbReference type="Proteomes" id="UP001596417"/>
    </source>
</evidence>
<protein>
    <submittedName>
        <fullName evidence="2">ABC transporter permease subunit</fullName>
    </submittedName>
</protein>
<evidence type="ECO:0000256" key="1">
    <source>
        <dbReference type="SAM" id="Phobius"/>
    </source>
</evidence>
<evidence type="ECO:0000313" key="2">
    <source>
        <dbReference type="EMBL" id="MFC7192725.1"/>
    </source>
</evidence>
<keyword evidence="3" id="KW-1185">Reference proteome</keyword>
<feature type="transmembrane region" description="Helical" evidence="1">
    <location>
        <begin position="16"/>
        <end position="37"/>
    </location>
</feature>
<feature type="transmembrane region" description="Helical" evidence="1">
    <location>
        <begin position="121"/>
        <end position="143"/>
    </location>
</feature>
<organism evidence="2 3">
    <name type="scientific">Halocatena marina</name>
    <dbReference type="NCBI Taxonomy" id="2934937"/>
    <lineage>
        <taxon>Archaea</taxon>
        <taxon>Methanobacteriati</taxon>
        <taxon>Methanobacteriota</taxon>
        <taxon>Stenosarchaea group</taxon>
        <taxon>Halobacteria</taxon>
        <taxon>Halobacteriales</taxon>
        <taxon>Natronomonadaceae</taxon>
        <taxon>Halocatena</taxon>
    </lineage>
</organism>
<keyword evidence="1" id="KW-0812">Transmembrane</keyword>
<name>A0ABD5YTN0_9EURY</name>
<keyword evidence="1" id="KW-1133">Transmembrane helix</keyword>
<feature type="transmembrane region" description="Helical" evidence="1">
    <location>
        <begin position="234"/>
        <end position="255"/>
    </location>
</feature>
<keyword evidence="1" id="KW-0472">Membrane</keyword>
<feature type="transmembrane region" description="Helical" evidence="1">
    <location>
        <begin position="73"/>
        <end position="94"/>
    </location>
</feature>
<dbReference type="EMBL" id="JBHTAX010000005">
    <property type="protein sequence ID" value="MFC7192725.1"/>
    <property type="molecule type" value="Genomic_DNA"/>
</dbReference>
<dbReference type="GeneID" id="76202426"/>
<dbReference type="Pfam" id="PF12679">
    <property type="entry name" value="ABC2_membrane_2"/>
    <property type="match status" value="1"/>
</dbReference>
<sequence length="261" mass="28641">MFETARYEARRRLRGTAGLVAILSVYVGFMTGLYRAINIEAYGEIINAVPASLREALGIVDLSVVEGWLAAEVYYFFWIWVLGIYFGYTAAGLITDDIEHDRLDLLLSFPFSRSRLLLEKFSVLFVPILALNSVVPIVVYSVVSVIGASVDPIRLLMIHLLSIPFLLACAAIGIGLSVLVDRPTIAQRLAMAVVSGLFLFQSLVATTDFAWVGAISPKYYFDPAPILLEGTYDLGAVGVLLVATGVLLLASQWQFKRRDIG</sequence>
<accession>A0ABD5YTN0</accession>
<reference evidence="2 3" key="1">
    <citation type="journal article" date="2019" name="Int. J. Syst. Evol. Microbiol.">
        <title>The Global Catalogue of Microorganisms (GCM) 10K type strain sequencing project: providing services to taxonomists for standard genome sequencing and annotation.</title>
        <authorList>
            <consortium name="The Broad Institute Genomics Platform"/>
            <consortium name="The Broad Institute Genome Sequencing Center for Infectious Disease"/>
            <person name="Wu L."/>
            <person name="Ma J."/>
        </authorList>
    </citation>
    <scope>NUCLEOTIDE SEQUENCE [LARGE SCALE GENOMIC DNA]</scope>
    <source>
        <strain evidence="2 3">RDMS1</strain>
    </source>
</reference>